<name>A0ABX0G6M5_9RHOB</name>
<evidence type="ECO:0000313" key="2">
    <source>
        <dbReference type="Proteomes" id="UP001515660"/>
    </source>
</evidence>
<reference evidence="1 2" key="1">
    <citation type="journal article" date="2022" name="Microorganisms">
        <title>Genome Sequence and Characterization of a Xanthorhodopsin-Containing, Aerobic Anoxygenic Phototrophic Rhodobacter Species, Isolated from Mesophilic Conditions at Yellowstone National Park.</title>
        <authorList>
            <person name="Kyndt J.A."/>
            <person name="Robertson S."/>
            <person name="Shoffstall I.B."/>
            <person name="Ramaley R.F."/>
            <person name="Meyer T.E."/>
        </authorList>
    </citation>
    <scope>NUCLEOTIDE SEQUENCE [LARGE SCALE GENOMIC DNA]</scope>
    <source>
        <strain evidence="1 2">M37P</strain>
    </source>
</reference>
<sequence>MALALILPLAACADTTSTMQLYPLSGEIAEADPTLVIRAVAKNTNSTSGPLSFRLPKRGKCTGTWTSLTPRVVSNSQGLALTLKKTGGEVGSKRETVAGVNNGEIYAVCDDGTRVQGTFVVGSGTASGTGQASDTNGNVYKLLF</sequence>
<proteinExistence type="predicted"/>
<evidence type="ECO:0000313" key="1">
    <source>
        <dbReference type="EMBL" id="NHB76761.1"/>
    </source>
</evidence>
<dbReference type="Proteomes" id="UP001515660">
    <property type="component" value="Unassembled WGS sequence"/>
</dbReference>
<protein>
    <recommendedName>
        <fullName evidence="3">Lipoprotein</fullName>
    </recommendedName>
</protein>
<keyword evidence="2" id="KW-1185">Reference proteome</keyword>
<gene>
    <name evidence="1" type="ORF">G8O29_08400</name>
</gene>
<dbReference type="EMBL" id="JAANHS010000005">
    <property type="protein sequence ID" value="NHB76761.1"/>
    <property type="molecule type" value="Genomic_DNA"/>
</dbReference>
<evidence type="ECO:0008006" key="3">
    <source>
        <dbReference type="Google" id="ProtNLM"/>
    </source>
</evidence>
<accession>A0ABX0G6M5</accession>
<comment type="caution">
    <text evidence="1">The sequence shown here is derived from an EMBL/GenBank/DDBJ whole genome shotgun (WGS) entry which is preliminary data.</text>
</comment>
<organism evidence="1 2">
    <name type="scientific">Rhodobacter calidifons</name>
    <dbReference type="NCBI Taxonomy" id="2715277"/>
    <lineage>
        <taxon>Bacteria</taxon>
        <taxon>Pseudomonadati</taxon>
        <taxon>Pseudomonadota</taxon>
        <taxon>Alphaproteobacteria</taxon>
        <taxon>Rhodobacterales</taxon>
        <taxon>Rhodobacter group</taxon>
        <taxon>Rhodobacter</taxon>
    </lineage>
</organism>